<name>A0A6P6UNZ3_COFAR</name>
<dbReference type="SUPFAM" id="SSF50249">
    <property type="entry name" value="Nucleic acid-binding proteins"/>
    <property type="match status" value="3"/>
</dbReference>
<comment type="subcellular location">
    <subcellularLocation>
        <location evidence="5">Cytoplasm</location>
    </subcellularLocation>
    <subcellularLocation>
        <location evidence="5">Cytoplasm</location>
        <location evidence="5">P-body</location>
    </subcellularLocation>
</comment>
<dbReference type="PROSITE" id="PS01175">
    <property type="entry name" value="RIBONUCLEASE_II"/>
    <property type="match status" value="1"/>
</dbReference>
<keyword evidence="5" id="KW-0269">Exonuclease</keyword>
<evidence type="ECO:0000256" key="4">
    <source>
        <dbReference type="ARBA" id="ARBA00022884"/>
    </source>
</evidence>
<keyword evidence="5" id="KW-0464">Manganese</keyword>
<dbReference type="InterPro" id="IPR022966">
    <property type="entry name" value="RNase_II/R_CS"/>
</dbReference>
<dbReference type="AlphaFoldDB" id="A0A6P6UNZ3"/>
<accession>A0A6P6UNZ3</accession>
<comment type="similarity">
    <text evidence="5">Belongs to the RNR ribonuclease family. DIS3L2 subfamily.</text>
</comment>
<dbReference type="GO" id="GO:1990074">
    <property type="term" value="P:polyuridylation-dependent mRNA catabolic process"/>
    <property type="evidence" value="ECO:0007669"/>
    <property type="project" value="UniProtKB-UniRule"/>
</dbReference>
<evidence type="ECO:0000256" key="5">
    <source>
        <dbReference type="HAMAP-Rule" id="MF_03045"/>
    </source>
</evidence>
<feature type="compositionally biased region" description="Polar residues" evidence="6">
    <location>
        <begin position="44"/>
        <end position="58"/>
    </location>
</feature>
<reference evidence="8" key="1">
    <citation type="journal article" date="2025" name="Foods">
        <title>Unveiling the Microbial Signatures of Arabica Coffee Cherries: Insights into Ripeness Specific Diversity, Functional Traits, and Implications for Quality and Safety.</title>
        <authorList>
            <consortium name="RefSeq"/>
            <person name="Tenea G.N."/>
            <person name="Cifuentes V."/>
            <person name="Reyes P."/>
            <person name="Cevallos-Vallejos M."/>
        </authorList>
    </citation>
    <scope>NUCLEOTIDE SEQUENCE [LARGE SCALE GENOMIC DNA]</scope>
</reference>
<feature type="domain" description="RNB" evidence="7">
    <location>
        <begin position="517"/>
        <end position="871"/>
    </location>
</feature>
<keyword evidence="5" id="KW-0540">Nuclease</keyword>
<evidence type="ECO:0000256" key="2">
    <source>
        <dbReference type="ARBA" id="ARBA00022723"/>
    </source>
</evidence>
<dbReference type="InterPro" id="IPR041505">
    <property type="entry name" value="Dis3_CSD2"/>
</dbReference>
<dbReference type="Proteomes" id="UP001652660">
    <property type="component" value="Chromosome 10e"/>
</dbReference>
<feature type="binding site" evidence="5">
    <location>
        <position position="529"/>
    </location>
    <ligand>
        <name>Mg(2+)</name>
        <dbReference type="ChEBI" id="CHEBI:18420"/>
    </ligand>
</feature>
<dbReference type="Pfam" id="PF00773">
    <property type="entry name" value="RNB"/>
    <property type="match status" value="1"/>
</dbReference>
<gene>
    <name evidence="9" type="primary">LOC113712726</name>
</gene>
<dbReference type="InterPro" id="IPR028591">
    <property type="entry name" value="DIS3L2"/>
</dbReference>
<dbReference type="OrthoDB" id="372421at2759"/>
<dbReference type="PANTHER" id="PTHR23355">
    <property type="entry name" value="RIBONUCLEASE"/>
    <property type="match status" value="1"/>
</dbReference>
<keyword evidence="4 5" id="KW-0694">RNA-binding</keyword>
<evidence type="ECO:0000256" key="3">
    <source>
        <dbReference type="ARBA" id="ARBA00022842"/>
    </source>
</evidence>
<feature type="region of interest" description="Disordered" evidence="6">
    <location>
        <begin position="1"/>
        <end position="59"/>
    </location>
</feature>
<evidence type="ECO:0000313" key="9">
    <source>
        <dbReference type="RefSeq" id="XP_027092066.1"/>
    </source>
</evidence>
<organism evidence="8 9">
    <name type="scientific">Coffea arabica</name>
    <name type="common">Arabian coffee</name>
    <dbReference type="NCBI Taxonomy" id="13443"/>
    <lineage>
        <taxon>Eukaryota</taxon>
        <taxon>Viridiplantae</taxon>
        <taxon>Streptophyta</taxon>
        <taxon>Embryophyta</taxon>
        <taxon>Tracheophyta</taxon>
        <taxon>Spermatophyta</taxon>
        <taxon>Magnoliopsida</taxon>
        <taxon>eudicotyledons</taxon>
        <taxon>Gunneridae</taxon>
        <taxon>Pentapetalae</taxon>
        <taxon>asterids</taxon>
        <taxon>lamiids</taxon>
        <taxon>Gentianales</taxon>
        <taxon>Rubiaceae</taxon>
        <taxon>Ixoroideae</taxon>
        <taxon>Gardenieae complex</taxon>
        <taxon>Bertiereae - Coffeeae clade</taxon>
        <taxon>Coffeeae</taxon>
        <taxon>Coffea</taxon>
    </lineage>
</organism>
<dbReference type="Pfam" id="PF17849">
    <property type="entry name" value="OB_Dis3"/>
    <property type="match status" value="1"/>
</dbReference>
<keyword evidence="2 5" id="KW-0479">Metal-binding</keyword>
<dbReference type="InterPro" id="IPR050180">
    <property type="entry name" value="RNR_Ribonuclease"/>
</dbReference>
<feature type="compositionally biased region" description="Polar residues" evidence="6">
    <location>
        <begin position="8"/>
        <end position="26"/>
    </location>
</feature>
<feature type="compositionally biased region" description="Basic residues" evidence="6">
    <location>
        <begin position="32"/>
        <end position="43"/>
    </location>
</feature>
<dbReference type="GO" id="GO:0046872">
    <property type="term" value="F:metal ion binding"/>
    <property type="evidence" value="ECO:0007669"/>
    <property type="project" value="UniProtKB-KW"/>
</dbReference>
<feature type="compositionally biased region" description="Basic and acidic residues" evidence="6">
    <location>
        <begin position="95"/>
        <end position="104"/>
    </location>
</feature>
<comment type="cofactor">
    <cofactor evidence="5">
        <name>Mg(2+)</name>
        <dbReference type="ChEBI" id="CHEBI:18420"/>
    </cofactor>
    <cofactor evidence="5">
        <name>Mn(2+)</name>
        <dbReference type="ChEBI" id="CHEBI:29035"/>
    </cofactor>
</comment>
<dbReference type="GeneID" id="113712726"/>
<dbReference type="Gene3D" id="2.40.50.690">
    <property type="match status" value="1"/>
</dbReference>
<dbReference type="Gene3D" id="2.40.50.700">
    <property type="match status" value="1"/>
</dbReference>
<evidence type="ECO:0000256" key="1">
    <source>
        <dbReference type="ARBA" id="ARBA00022490"/>
    </source>
</evidence>
<dbReference type="RefSeq" id="XP_027092066.1">
    <property type="nucleotide sequence ID" value="XM_027236265.2"/>
</dbReference>
<feature type="binding site" evidence="5">
    <location>
        <position position="538"/>
    </location>
    <ligand>
        <name>Mg(2+)</name>
        <dbReference type="ChEBI" id="CHEBI:18420"/>
    </ligand>
</feature>
<keyword evidence="1 5" id="KW-0963">Cytoplasm</keyword>
<dbReference type="FunFam" id="2.40.50.690:FF:000007">
    <property type="entry name" value="DIS3-like exonuclease 2"/>
    <property type="match status" value="1"/>
</dbReference>
<comment type="function">
    <text evidence="5">3'-5'-exoribonuclease that specifically recognizes RNAs polyuridylated at their 3' end and mediates their degradation. Component of an exosome-independent RNA degradation pathway that mediates degradation of cytoplasmic mRNAs that have been deadenylated and subsequently uridylated at their 3'.</text>
</comment>
<keyword evidence="3 5" id="KW-0460">Magnesium</keyword>
<feature type="site" description="Important for catalytic activity" evidence="5">
    <location>
        <position position="537"/>
    </location>
</feature>
<dbReference type="InterPro" id="IPR012340">
    <property type="entry name" value="NA-bd_OB-fold"/>
</dbReference>
<keyword evidence="5" id="KW-0378">Hydrolase</keyword>
<dbReference type="InterPro" id="IPR001900">
    <property type="entry name" value="RNase_II/R"/>
</dbReference>
<dbReference type="HAMAP" id="MF_03045">
    <property type="entry name" value="DIS3L2"/>
    <property type="match status" value="1"/>
</dbReference>
<dbReference type="SMART" id="SM00955">
    <property type="entry name" value="RNB"/>
    <property type="match status" value="1"/>
</dbReference>
<reference evidence="9" key="2">
    <citation type="submission" date="2025-08" db="UniProtKB">
        <authorList>
            <consortium name="RefSeq"/>
        </authorList>
    </citation>
    <scope>IDENTIFICATION</scope>
    <source>
        <tissue evidence="9">Leaves</tissue>
    </source>
</reference>
<dbReference type="PANTHER" id="PTHR23355:SF9">
    <property type="entry name" value="DIS3-LIKE EXONUCLEASE 2"/>
    <property type="match status" value="1"/>
</dbReference>
<dbReference type="GO" id="GO:0000956">
    <property type="term" value="P:nuclear-transcribed mRNA catabolic process"/>
    <property type="evidence" value="ECO:0007669"/>
    <property type="project" value="UniProtKB-UniRule"/>
</dbReference>
<feature type="region of interest" description="Disordered" evidence="6">
    <location>
        <begin position="95"/>
        <end position="114"/>
    </location>
</feature>
<proteinExistence type="inferred from homology"/>
<dbReference type="EC" id="3.1.13.-" evidence="5"/>
<protein>
    <recommendedName>
        <fullName evidence="5">DIS3-like exonuclease 2</fullName>
        <ecNumber evidence="5">3.1.13.-</ecNumber>
    </recommendedName>
</protein>
<keyword evidence="8" id="KW-1185">Reference proteome</keyword>
<evidence type="ECO:0000256" key="6">
    <source>
        <dbReference type="SAM" id="MobiDB-lite"/>
    </source>
</evidence>
<sequence length="1124" mass="124725">MGGGAIAESSQSQSDRTAANYNSSNAVDVKDGKKKKRRSRRTKQNSSIPAASSGSVNNEIHVGETELLDNVGSNENQVPRASDVAFSSLPVMHVTDQKSEREKGSLQNQHSLEADDENGSVISNCCPEAIVGCQVLKDSDVDVDVDPMPSHRGNGRAQRKYFASHWPEEAVTKALENGEVFKALFRVNAHNRLEAYCKIDGLPTDVLINGFLAQNRAVEGDIVAIRVDPPSLWTKMKGFTATVENPAAVNDCNLHAEAATVMQDCLKGKNKVDMDSDCSDCGHFSTPKNRLCYKNGYCSEEIVCPEFVGASDKGYLNGPCSLMSDDLGAGCFIRSDEAVYSVAKLCGIVNSFPSKRPTGRVVSIIERSPRRNTILGFLGVKQLIRSREVSSKDSKKNKFSSFSVNYEFIMLTPTDPKFPKMMLSLKSLPPHIENRLMVGDATVEMDLVAASIVDWVEESNVPEARVTHSFGRGGEIEAHIAAILYENLIDASEFAPETLSCLPHGPWEVPQKEFESRRDLRKLCIFTIDPSTATDLDDALSVETLANGISRVGVHIADVSYFVLPDTALDIDAQIRSTSVYMLQQKLPMLPPLLSDNFGSLNPGVDRLAFSMFWDINPTGEVLDRWIGRTIICSCCKLSYEQTEDIIDDRFDVRSSNFLLNNWPDLHGCFEWSDVITSVKNLNEISRILKKRRLNDGALSLESPKIVFLFDEDGIPYDSVIRRRKGSEFLVEEFMLLANKTAAEVITRAYPSSALLRRHPGPNLRKLREFEAFCNRNGLMLDSSSSAQLHRSFERIRGELKNDSVMFDILMSYASRPMQLAAYFCSGDTKDGESDKSHYALAVPLYTHFTSPLRRYPDIVVHRTLAATLEAEETCMKHRESLQKLDANELMGLKCFTGVQYLKDIVESVEAQESLSAAASKHGIPSADIIADVAAHCNDRKLATRHVSDATNKLYTWALLRKKEVLCLEARVLGLGPRFMSIYIHRLAVERRIYYDDVEGLAVEWLDETSTLVLSRYTSKHHNRRGSPGKCRRLEEVAWIVSPADIGLRQNLYGRNGSDKDKADCQIDGDVILSATSENLVVEPAVFPLTVHLLSTIPVALHAVGGDDGPIDIGARLYVSSYFR</sequence>
<dbReference type="GO" id="GO:0003723">
    <property type="term" value="F:RNA binding"/>
    <property type="evidence" value="ECO:0007669"/>
    <property type="project" value="UniProtKB-KW"/>
</dbReference>
<evidence type="ECO:0000313" key="8">
    <source>
        <dbReference type="Proteomes" id="UP001652660"/>
    </source>
</evidence>
<dbReference type="GO" id="GO:0000932">
    <property type="term" value="C:P-body"/>
    <property type="evidence" value="ECO:0007669"/>
    <property type="project" value="UniProtKB-SubCell"/>
</dbReference>
<dbReference type="GO" id="GO:0000175">
    <property type="term" value="F:3'-5'-RNA exonuclease activity"/>
    <property type="evidence" value="ECO:0007669"/>
    <property type="project" value="UniProtKB-UniRule"/>
</dbReference>
<evidence type="ECO:0000259" key="7">
    <source>
        <dbReference type="SMART" id="SM00955"/>
    </source>
</evidence>